<dbReference type="Gene3D" id="1.20.120.530">
    <property type="entry name" value="GntR ligand-binding domain-like"/>
    <property type="match status" value="1"/>
</dbReference>
<dbReference type="InterPro" id="IPR000524">
    <property type="entry name" value="Tscrpt_reg_HTH_GntR"/>
</dbReference>
<dbReference type="PATRIC" id="fig|1348663.4.peg.6330"/>
<gene>
    <name evidence="5" type="ORF">KCH_65410</name>
</gene>
<dbReference type="PANTHER" id="PTHR43537">
    <property type="entry name" value="TRANSCRIPTIONAL REGULATOR, GNTR FAMILY"/>
    <property type="match status" value="1"/>
</dbReference>
<name>A0A066YUP6_9ACTN</name>
<proteinExistence type="predicted"/>
<dbReference type="InterPro" id="IPR036390">
    <property type="entry name" value="WH_DNA-bd_sf"/>
</dbReference>
<dbReference type="EMBL" id="JNBY01000131">
    <property type="protein sequence ID" value="KDN81821.1"/>
    <property type="molecule type" value="Genomic_DNA"/>
</dbReference>
<dbReference type="HOGENOM" id="CLU_017584_9_4_11"/>
<evidence type="ECO:0000256" key="2">
    <source>
        <dbReference type="ARBA" id="ARBA00023125"/>
    </source>
</evidence>
<dbReference type="SUPFAM" id="SSF48008">
    <property type="entry name" value="GntR ligand-binding domain-like"/>
    <property type="match status" value="1"/>
</dbReference>
<evidence type="ECO:0000256" key="1">
    <source>
        <dbReference type="ARBA" id="ARBA00023015"/>
    </source>
</evidence>
<dbReference type="PRINTS" id="PR00035">
    <property type="entry name" value="HTHGNTR"/>
</dbReference>
<keyword evidence="2" id="KW-0238">DNA-binding</keyword>
<evidence type="ECO:0000259" key="4">
    <source>
        <dbReference type="PROSITE" id="PS50949"/>
    </source>
</evidence>
<dbReference type="Pfam" id="PF00392">
    <property type="entry name" value="GntR"/>
    <property type="match status" value="1"/>
</dbReference>
<protein>
    <recommendedName>
        <fullName evidence="4">HTH gntR-type domain-containing protein</fullName>
    </recommendedName>
</protein>
<dbReference type="Pfam" id="PF07729">
    <property type="entry name" value="FCD"/>
    <property type="match status" value="1"/>
</dbReference>
<dbReference type="InterPro" id="IPR008920">
    <property type="entry name" value="TF_FadR/GntR_C"/>
</dbReference>
<dbReference type="GO" id="GO:0003677">
    <property type="term" value="F:DNA binding"/>
    <property type="evidence" value="ECO:0007669"/>
    <property type="project" value="UniProtKB-KW"/>
</dbReference>
<dbReference type="Gene3D" id="1.10.10.10">
    <property type="entry name" value="Winged helix-like DNA-binding domain superfamily/Winged helix DNA-binding domain"/>
    <property type="match status" value="1"/>
</dbReference>
<keyword evidence="6" id="KW-1185">Reference proteome</keyword>
<feature type="domain" description="HTH gntR-type" evidence="4">
    <location>
        <begin position="4"/>
        <end position="70"/>
    </location>
</feature>
<dbReference type="CDD" id="cd07377">
    <property type="entry name" value="WHTH_GntR"/>
    <property type="match status" value="1"/>
</dbReference>
<accession>A0A066YUP6</accession>
<dbReference type="eggNOG" id="COG2186">
    <property type="taxonomic scope" value="Bacteria"/>
</dbReference>
<dbReference type="PANTHER" id="PTHR43537:SF24">
    <property type="entry name" value="GLUCONATE OPERON TRANSCRIPTIONAL REPRESSOR"/>
    <property type="match status" value="1"/>
</dbReference>
<evidence type="ECO:0000313" key="6">
    <source>
        <dbReference type="Proteomes" id="UP000027178"/>
    </source>
</evidence>
<sequence length="224" mass="23528">MGAMPLSGQIHRQLMDAILDGTLTGALPSERELAETFGANRHAVREAIKRLQQARLVEVQQGGATRVLNIPDHAGLDLLPELVAGPGRLNHEATTGVLELRACIGADAARLCAERSPGVGAALLDLLPDAAMPDAELAAGSAAYWTALVAGTDSLPYRLALNTLLAGLDAIGDSPAAKDFMTALREESRRADELEQIAHAIRRGDAPAAGETARRLLNSSIPPR</sequence>
<dbReference type="InterPro" id="IPR036388">
    <property type="entry name" value="WH-like_DNA-bd_sf"/>
</dbReference>
<keyword evidence="3" id="KW-0804">Transcription</keyword>
<organism evidence="5 6">
    <name type="scientific">Kitasatospora cheerisanensis KCTC 2395</name>
    <dbReference type="NCBI Taxonomy" id="1348663"/>
    <lineage>
        <taxon>Bacteria</taxon>
        <taxon>Bacillati</taxon>
        <taxon>Actinomycetota</taxon>
        <taxon>Actinomycetes</taxon>
        <taxon>Kitasatosporales</taxon>
        <taxon>Streptomycetaceae</taxon>
        <taxon>Kitasatospora</taxon>
    </lineage>
</organism>
<evidence type="ECO:0000256" key="3">
    <source>
        <dbReference type="ARBA" id="ARBA00023163"/>
    </source>
</evidence>
<dbReference type="InterPro" id="IPR011711">
    <property type="entry name" value="GntR_C"/>
</dbReference>
<dbReference type="PROSITE" id="PS50949">
    <property type="entry name" value="HTH_GNTR"/>
    <property type="match status" value="1"/>
</dbReference>
<dbReference type="AlphaFoldDB" id="A0A066YUP6"/>
<dbReference type="SUPFAM" id="SSF46785">
    <property type="entry name" value="Winged helix' DNA-binding domain"/>
    <property type="match status" value="1"/>
</dbReference>
<keyword evidence="1" id="KW-0805">Transcription regulation</keyword>
<dbReference type="GO" id="GO:0003700">
    <property type="term" value="F:DNA-binding transcription factor activity"/>
    <property type="evidence" value="ECO:0007669"/>
    <property type="project" value="InterPro"/>
</dbReference>
<evidence type="ECO:0000313" key="5">
    <source>
        <dbReference type="EMBL" id="KDN81821.1"/>
    </source>
</evidence>
<comment type="caution">
    <text evidence="5">The sequence shown here is derived from an EMBL/GenBank/DDBJ whole genome shotgun (WGS) entry which is preliminary data.</text>
</comment>
<dbReference type="SMART" id="SM00345">
    <property type="entry name" value="HTH_GNTR"/>
    <property type="match status" value="1"/>
</dbReference>
<dbReference type="Proteomes" id="UP000027178">
    <property type="component" value="Unassembled WGS sequence"/>
</dbReference>
<reference evidence="5 6" key="1">
    <citation type="submission" date="2014-05" db="EMBL/GenBank/DDBJ databases">
        <title>Draft Genome Sequence of Kitasatospora cheerisanensis KCTC 2395.</title>
        <authorList>
            <person name="Nam D.H."/>
        </authorList>
    </citation>
    <scope>NUCLEOTIDE SEQUENCE [LARGE SCALE GENOMIC DNA]</scope>
    <source>
        <strain evidence="5 6">KCTC 2395</strain>
    </source>
</reference>